<dbReference type="Proteomes" id="UP000289437">
    <property type="component" value="Unassembled WGS sequence"/>
</dbReference>
<proteinExistence type="predicted"/>
<gene>
    <name evidence="1" type="ORF">GRAN_1998</name>
</gene>
<evidence type="ECO:0000313" key="2">
    <source>
        <dbReference type="Proteomes" id="UP000289437"/>
    </source>
</evidence>
<sequence>MMPKWHFRTFNLSVVHLGNRYIPQSVRVFKEFATQMAPTLFPSLPA</sequence>
<reference evidence="1 2" key="1">
    <citation type="submission" date="2018-11" db="EMBL/GenBank/DDBJ databases">
        <authorList>
            <person name="Mardanov A.V."/>
            <person name="Ravin N.V."/>
            <person name="Dedysh S.N."/>
        </authorList>
    </citation>
    <scope>NUCLEOTIDE SEQUENCE [LARGE SCALE GENOMIC DNA]</scope>
    <source>
        <strain evidence="1 2">AF10</strain>
    </source>
</reference>
<accession>A0A4Q0T995</accession>
<evidence type="ECO:0000313" key="1">
    <source>
        <dbReference type="EMBL" id="RXH58688.1"/>
    </source>
</evidence>
<keyword evidence="2" id="KW-1185">Reference proteome</keyword>
<name>A0A4Q0T995_9BACT</name>
<dbReference type="EMBL" id="RDSM01000001">
    <property type="protein sequence ID" value="RXH58688.1"/>
    <property type="molecule type" value="Genomic_DNA"/>
</dbReference>
<reference evidence="2" key="2">
    <citation type="submission" date="2019-02" db="EMBL/GenBank/DDBJ databases">
        <title>Granulicella sibirica sp. nov., a psychrotolerant acidobacterium isolated from an organic soil layer in forested tundra, West Siberia.</title>
        <authorList>
            <person name="Oshkin I.Y."/>
            <person name="Kulichevskaya I.S."/>
            <person name="Rijpstra W.I.C."/>
            <person name="Sinninghe Damste J.S."/>
            <person name="Rakitin A.L."/>
            <person name="Ravin N.V."/>
            <person name="Dedysh S.N."/>
        </authorList>
    </citation>
    <scope>NUCLEOTIDE SEQUENCE [LARGE SCALE GENOMIC DNA]</scope>
    <source>
        <strain evidence="2">AF10</strain>
    </source>
</reference>
<comment type="caution">
    <text evidence="1">The sequence shown here is derived from an EMBL/GenBank/DDBJ whole genome shotgun (WGS) entry which is preliminary data.</text>
</comment>
<organism evidence="1 2">
    <name type="scientific">Granulicella sibirica</name>
    <dbReference type="NCBI Taxonomy" id="2479048"/>
    <lineage>
        <taxon>Bacteria</taxon>
        <taxon>Pseudomonadati</taxon>
        <taxon>Acidobacteriota</taxon>
        <taxon>Terriglobia</taxon>
        <taxon>Terriglobales</taxon>
        <taxon>Acidobacteriaceae</taxon>
        <taxon>Granulicella</taxon>
    </lineage>
</organism>
<protein>
    <submittedName>
        <fullName evidence="1">Uncharacterized protein</fullName>
    </submittedName>
</protein>
<dbReference type="AlphaFoldDB" id="A0A4Q0T995"/>